<sequence length="117" mass="13749">MKELEEYNIYNALLNVAEINENKQDAIITDQEEYNLEDELKSLITHLSIDDFFSANKYIHIEDNKIESRIMDEKILRTVTDENEEENKLVNNEVIELKKVSSSEAKKAVNMILRFLL</sequence>
<evidence type="ECO:0000313" key="2">
    <source>
        <dbReference type="Proteomes" id="UP000789759"/>
    </source>
</evidence>
<reference evidence="1" key="1">
    <citation type="submission" date="2021-06" db="EMBL/GenBank/DDBJ databases">
        <authorList>
            <person name="Kallberg Y."/>
            <person name="Tangrot J."/>
            <person name="Rosling A."/>
        </authorList>
    </citation>
    <scope>NUCLEOTIDE SEQUENCE</scope>
    <source>
        <strain evidence="1">FL966</strain>
    </source>
</reference>
<dbReference type="AlphaFoldDB" id="A0A9N9EXW1"/>
<organism evidence="1 2">
    <name type="scientific">Cetraspora pellucida</name>
    <dbReference type="NCBI Taxonomy" id="1433469"/>
    <lineage>
        <taxon>Eukaryota</taxon>
        <taxon>Fungi</taxon>
        <taxon>Fungi incertae sedis</taxon>
        <taxon>Mucoromycota</taxon>
        <taxon>Glomeromycotina</taxon>
        <taxon>Glomeromycetes</taxon>
        <taxon>Diversisporales</taxon>
        <taxon>Gigasporaceae</taxon>
        <taxon>Cetraspora</taxon>
    </lineage>
</organism>
<proteinExistence type="predicted"/>
<evidence type="ECO:0000313" key="1">
    <source>
        <dbReference type="EMBL" id="CAG8495744.1"/>
    </source>
</evidence>
<name>A0A9N9EXW1_9GLOM</name>
<dbReference type="Proteomes" id="UP000789759">
    <property type="component" value="Unassembled WGS sequence"/>
</dbReference>
<keyword evidence="2" id="KW-1185">Reference proteome</keyword>
<protein>
    <submittedName>
        <fullName evidence="1">25035_t:CDS:1</fullName>
    </submittedName>
</protein>
<dbReference type="EMBL" id="CAJVQA010000918">
    <property type="protein sequence ID" value="CAG8495744.1"/>
    <property type="molecule type" value="Genomic_DNA"/>
</dbReference>
<gene>
    <name evidence="1" type="ORF">CPELLU_LOCUS2205</name>
</gene>
<feature type="non-terminal residue" evidence="1">
    <location>
        <position position="1"/>
    </location>
</feature>
<feature type="non-terminal residue" evidence="1">
    <location>
        <position position="117"/>
    </location>
</feature>
<comment type="caution">
    <text evidence="1">The sequence shown here is derived from an EMBL/GenBank/DDBJ whole genome shotgun (WGS) entry which is preliminary data.</text>
</comment>
<accession>A0A9N9EXW1</accession>